<feature type="compositionally biased region" description="Basic and acidic residues" evidence="1">
    <location>
        <begin position="48"/>
        <end position="65"/>
    </location>
</feature>
<reference evidence="2" key="2">
    <citation type="submission" date="2015-06" db="UniProtKB">
        <authorList>
            <consortium name="EnsemblProtists"/>
        </authorList>
    </citation>
    <scope>IDENTIFICATION</scope>
    <source>
        <strain evidence="2">Emoy2</strain>
    </source>
</reference>
<sequence>MKPKKWMYMQRKMRMMFGRTLTWQRRLNGDANGDEAYNINKNNLQGDAGKKDNQDKNKANDDHDHKYIEYDDKQDDAAKWTIKTKIKTTTTTNTRP</sequence>
<evidence type="ECO:0000313" key="3">
    <source>
        <dbReference type="Proteomes" id="UP000011713"/>
    </source>
</evidence>
<dbReference type="Proteomes" id="UP000011713">
    <property type="component" value="Unassembled WGS sequence"/>
</dbReference>
<accession>M4BKG1</accession>
<reference evidence="3" key="1">
    <citation type="journal article" date="2010" name="Science">
        <title>Signatures of adaptation to obligate biotrophy in the Hyaloperonospora arabidopsidis genome.</title>
        <authorList>
            <person name="Baxter L."/>
            <person name="Tripathy S."/>
            <person name="Ishaque N."/>
            <person name="Boot N."/>
            <person name="Cabral A."/>
            <person name="Kemen E."/>
            <person name="Thines M."/>
            <person name="Ah-Fong A."/>
            <person name="Anderson R."/>
            <person name="Badejoko W."/>
            <person name="Bittner-Eddy P."/>
            <person name="Boore J.L."/>
            <person name="Chibucos M.C."/>
            <person name="Coates M."/>
            <person name="Dehal P."/>
            <person name="Delehaunty K."/>
            <person name="Dong S."/>
            <person name="Downton P."/>
            <person name="Dumas B."/>
            <person name="Fabro G."/>
            <person name="Fronick C."/>
            <person name="Fuerstenberg S.I."/>
            <person name="Fulton L."/>
            <person name="Gaulin E."/>
            <person name="Govers F."/>
            <person name="Hughes L."/>
            <person name="Humphray S."/>
            <person name="Jiang R.H."/>
            <person name="Judelson H."/>
            <person name="Kamoun S."/>
            <person name="Kyung K."/>
            <person name="Meijer H."/>
            <person name="Minx P."/>
            <person name="Morris P."/>
            <person name="Nelson J."/>
            <person name="Phuntumart V."/>
            <person name="Qutob D."/>
            <person name="Rehmany A."/>
            <person name="Rougon-Cardoso A."/>
            <person name="Ryden P."/>
            <person name="Torto-Alalibo T."/>
            <person name="Studholme D."/>
            <person name="Wang Y."/>
            <person name="Win J."/>
            <person name="Wood J."/>
            <person name="Clifton S.W."/>
            <person name="Rogers J."/>
            <person name="Van den Ackerveken G."/>
            <person name="Jones J.D."/>
            <person name="McDowell J.M."/>
            <person name="Beynon J."/>
            <person name="Tyler B.M."/>
        </authorList>
    </citation>
    <scope>NUCLEOTIDE SEQUENCE [LARGE SCALE GENOMIC DNA]</scope>
    <source>
        <strain evidence="3">Emoy2</strain>
    </source>
</reference>
<dbReference type="EMBL" id="JH598357">
    <property type="status" value="NOT_ANNOTATED_CDS"/>
    <property type="molecule type" value="Genomic_DNA"/>
</dbReference>
<keyword evidence="3" id="KW-1185">Reference proteome</keyword>
<evidence type="ECO:0000313" key="2">
    <source>
        <dbReference type="EnsemblProtists" id="HpaP806894"/>
    </source>
</evidence>
<dbReference type="EnsemblProtists" id="HpaT806894">
    <property type="protein sequence ID" value="HpaP806894"/>
    <property type="gene ID" value="HpaG806894"/>
</dbReference>
<evidence type="ECO:0000256" key="1">
    <source>
        <dbReference type="SAM" id="MobiDB-lite"/>
    </source>
</evidence>
<organism evidence="2 3">
    <name type="scientific">Hyaloperonospora arabidopsidis (strain Emoy2)</name>
    <name type="common">Downy mildew agent</name>
    <name type="synonym">Peronospora arabidopsidis</name>
    <dbReference type="NCBI Taxonomy" id="559515"/>
    <lineage>
        <taxon>Eukaryota</taxon>
        <taxon>Sar</taxon>
        <taxon>Stramenopiles</taxon>
        <taxon>Oomycota</taxon>
        <taxon>Peronosporomycetes</taxon>
        <taxon>Peronosporales</taxon>
        <taxon>Peronosporaceae</taxon>
        <taxon>Hyaloperonospora</taxon>
    </lineage>
</organism>
<feature type="region of interest" description="Disordered" evidence="1">
    <location>
        <begin position="38"/>
        <end position="65"/>
    </location>
</feature>
<dbReference type="VEuPathDB" id="FungiDB:HpaG806894"/>
<proteinExistence type="predicted"/>
<dbReference type="AlphaFoldDB" id="M4BKG1"/>
<dbReference type="InParanoid" id="M4BKG1"/>
<protein>
    <submittedName>
        <fullName evidence="2">Uncharacterized protein</fullName>
    </submittedName>
</protein>
<name>M4BKG1_HYAAE</name>
<dbReference type="HOGENOM" id="CLU_2364154_0_0_1"/>